<protein>
    <recommendedName>
        <fullName evidence="8">Rhodopsin domain-containing protein</fullName>
    </recommendedName>
</protein>
<evidence type="ECO:0000256" key="4">
    <source>
        <dbReference type="ARBA" id="ARBA00023136"/>
    </source>
</evidence>
<feature type="transmembrane region" description="Helical" evidence="7">
    <location>
        <begin position="44"/>
        <end position="64"/>
    </location>
</feature>
<dbReference type="PANTHER" id="PTHR33048">
    <property type="entry name" value="PTH11-LIKE INTEGRAL MEMBRANE PROTEIN (AFU_ORTHOLOGUE AFUA_5G11245)"/>
    <property type="match status" value="1"/>
</dbReference>
<dbReference type="EMBL" id="MU858084">
    <property type="protein sequence ID" value="KAK4215028.1"/>
    <property type="molecule type" value="Genomic_DNA"/>
</dbReference>
<keyword evidence="10" id="KW-1185">Reference proteome</keyword>
<evidence type="ECO:0000313" key="10">
    <source>
        <dbReference type="Proteomes" id="UP001301769"/>
    </source>
</evidence>
<organism evidence="9 10">
    <name type="scientific">Rhypophila decipiens</name>
    <dbReference type="NCBI Taxonomy" id="261697"/>
    <lineage>
        <taxon>Eukaryota</taxon>
        <taxon>Fungi</taxon>
        <taxon>Dikarya</taxon>
        <taxon>Ascomycota</taxon>
        <taxon>Pezizomycotina</taxon>
        <taxon>Sordariomycetes</taxon>
        <taxon>Sordariomycetidae</taxon>
        <taxon>Sordariales</taxon>
        <taxon>Naviculisporaceae</taxon>
        <taxon>Rhypophila</taxon>
    </lineage>
</organism>
<feature type="compositionally biased region" description="Gly residues" evidence="6">
    <location>
        <begin position="281"/>
        <end position="290"/>
    </location>
</feature>
<evidence type="ECO:0000256" key="2">
    <source>
        <dbReference type="ARBA" id="ARBA00022692"/>
    </source>
</evidence>
<dbReference type="InterPro" id="IPR049326">
    <property type="entry name" value="Rhodopsin_dom_fungi"/>
</dbReference>
<feature type="transmembrane region" description="Helical" evidence="7">
    <location>
        <begin position="121"/>
        <end position="141"/>
    </location>
</feature>
<feature type="transmembrane region" description="Helical" evidence="7">
    <location>
        <begin position="12"/>
        <end position="32"/>
    </location>
</feature>
<feature type="domain" description="Rhodopsin" evidence="8">
    <location>
        <begin position="27"/>
        <end position="245"/>
    </location>
</feature>
<evidence type="ECO:0000256" key="1">
    <source>
        <dbReference type="ARBA" id="ARBA00004141"/>
    </source>
</evidence>
<comment type="similarity">
    <text evidence="5">Belongs to the SAT4 family.</text>
</comment>
<sequence>MIRGAKAHPVLALLVSFSIICTLCLVLRICSARIQKRKLYVDDILVLVAYISMLTMVGVGIWGLNNGLGNPATDLSLDDLKVQAQVLVASSVAWVVSTAVVKIAVLWLYTRIFDMLLFVRIARIIMAICACYCVTFLVVFITHCDPASQQWNPVPWGSCREITQTELASNSINSLLDLAIVCLPLPFLWSLQMPLRKKITVIFLFSLGFVTVGIMFYRIYVTVHSNPDGIVALADVGVLSIVEVTYVGPAISRASESLFGSYGGSKKSKENSSSQRVNTIGGSGPAGGGNHKTDKGRWLRSSYTEISLGSTVYGERHSQDILLVTQPGAKMTVRTGGSSINPLHEIAGQRGIYVRQEFQTHSNMV</sequence>
<keyword evidence="4 7" id="KW-0472">Membrane</keyword>
<reference evidence="9" key="2">
    <citation type="submission" date="2023-05" db="EMBL/GenBank/DDBJ databases">
        <authorList>
            <consortium name="Lawrence Berkeley National Laboratory"/>
            <person name="Steindorff A."/>
            <person name="Hensen N."/>
            <person name="Bonometti L."/>
            <person name="Westerberg I."/>
            <person name="Brannstrom I.O."/>
            <person name="Guillou S."/>
            <person name="Cros-Aarteil S."/>
            <person name="Calhoun S."/>
            <person name="Haridas S."/>
            <person name="Kuo A."/>
            <person name="Mondo S."/>
            <person name="Pangilinan J."/>
            <person name="Riley R."/>
            <person name="Labutti K."/>
            <person name="Andreopoulos B."/>
            <person name="Lipzen A."/>
            <person name="Chen C."/>
            <person name="Yanf M."/>
            <person name="Daum C."/>
            <person name="Ng V."/>
            <person name="Clum A."/>
            <person name="Ohm R."/>
            <person name="Martin F."/>
            <person name="Silar P."/>
            <person name="Natvig D."/>
            <person name="Lalanne C."/>
            <person name="Gautier V."/>
            <person name="Ament-Velasquez S.L."/>
            <person name="Kruys A."/>
            <person name="Hutchinson M.I."/>
            <person name="Powell A.J."/>
            <person name="Barry K."/>
            <person name="Miller A.N."/>
            <person name="Grigoriev I.V."/>
            <person name="Debuchy R."/>
            <person name="Gladieux P."/>
            <person name="Thoren M.H."/>
            <person name="Johannesson H."/>
        </authorList>
    </citation>
    <scope>NUCLEOTIDE SEQUENCE</scope>
    <source>
        <strain evidence="9">PSN293</strain>
    </source>
</reference>
<evidence type="ECO:0000259" key="8">
    <source>
        <dbReference type="Pfam" id="PF20684"/>
    </source>
</evidence>
<reference evidence="9" key="1">
    <citation type="journal article" date="2023" name="Mol. Phylogenet. Evol.">
        <title>Genome-scale phylogeny and comparative genomics of the fungal order Sordariales.</title>
        <authorList>
            <person name="Hensen N."/>
            <person name="Bonometti L."/>
            <person name="Westerberg I."/>
            <person name="Brannstrom I.O."/>
            <person name="Guillou S."/>
            <person name="Cros-Aarteil S."/>
            <person name="Calhoun S."/>
            <person name="Haridas S."/>
            <person name="Kuo A."/>
            <person name="Mondo S."/>
            <person name="Pangilinan J."/>
            <person name="Riley R."/>
            <person name="LaButti K."/>
            <person name="Andreopoulos B."/>
            <person name="Lipzen A."/>
            <person name="Chen C."/>
            <person name="Yan M."/>
            <person name="Daum C."/>
            <person name="Ng V."/>
            <person name="Clum A."/>
            <person name="Steindorff A."/>
            <person name="Ohm R.A."/>
            <person name="Martin F."/>
            <person name="Silar P."/>
            <person name="Natvig D.O."/>
            <person name="Lalanne C."/>
            <person name="Gautier V."/>
            <person name="Ament-Velasquez S.L."/>
            <person name="Kruys A."/>
            <person name="Hutchinson M.I."/>
            <person name="Powell A.J."/>
            <person name="Barry K."/>
            <person name="Miller A.N."/>
            <person name="Grigoriev I.V."/>
            <person name="Debuchy R."/>
            <person name="Gladieux P."/>
            <person name="Hiltunen Thoren M."/>
            <person name="Johannesson H."/>
        </authorList>
    </citation>
    <scope>NUCLEOTIDE SEQUENCE</scope>
    <source>
        <strain evidence="9">PSN293</strain>
    </source>
</reference>
<evidence type="ECO:0000256" key="3">
    <source>
        <dbReference type="ARBA" id="ARBA00022989"/>
    </source>
</evidence>
<feature type="transmembrane region" description="Helical" evidence="7">
    <location>
        <begin position="201"/>
        <end position="220"/>
    </location>
</feature>
<evidence type="ECO:0000256" key="6">
    <source>
        <dbReference type="SAM" id="MobiDB-lite"/>
    </source>
</evidence>
<keyword evidence="3 7" id="KW-1133">Transmembrane helix</keyword>
<dbReference type="InterPro" id="IPR052337">
    <property type="entry name" value="SAT4-like"/>
</dbReference>
<evidence type="ECO:0000256" key="7">
    <source>
        <dbReference type="SAM" id="Phobius"/>
    </source>
</evidence>
<evidence type="ECO:0000256" key="5">
    <source>
        <dbReference type="ARBA" id="ARBA00038359"/>
    </source>
</evidence>
<comment type="caution">
    <text evidence="9">The sequence shown here is derived from an EMBL/GenBank/DDBJ whole genome shotgun (WGS) entry which is preliminary data.</text>
</comment>
<dbReference type="PANTHER" id="PTHR33048:SF19">
    <property type="entry name" value="MEMBRANE PROTEIN PTH11-LIKE, PUTATIVE (AFU_ORTHOLOGUE AFUA_1G14080)-RELATED"/>
    <property type="match status" value="1"/>
</dbReference>
<gene>
    <name evidence="9" type="ORF">QBC37DRAFT_460014</name>
</gene>
<evidence type="ECO:0000313" key="9">
    <source>
        <dbReference type="EMBL" id="KAK4215028.1"/>
    </source>
</evidence>
<proteinExistence type="inferred from homology"/>
<accession>A0AAN6Y9A1</accession>
<dbReference type="GO" id="GO:0016020">
    <property type="term" value="C:membrane"/>
    <property type="evidence" value="ECO:0007669"/>
    <property type="project" value="UniProtKB-SubCell"/>
</dbReference>
<name>A0AAN6Y9A1_9PEZI</name>
<feature type="transmembrane region" description="Helical" evidence="7">
    <location>
        <begin position="84"/>
        <end position="109"/>
    </location>
</feature>
<dbReference type="Pfam" id="PF20684">
    <property type="entry name" value="Fung_rhodopsin"/>
    <property type="match status" value="1"/>
</dbReference>
<dbReference type="Proteomes" id="UP001301769">
    <property type="component" value="Unassembled WGS sequence"/>
</dbReference>
<feature type="region of interest" description="Disordered" evidence="6">
    <location>
        <begin position="261"/>
        <end position="296"/>
    </location>
</feature>
<keyword evidence="2 7" id="KW-0812">Transmembrane</keyword>
<dbReference type="AlphaFoldDB" id="A0AAN6Y9A1"/>
<comment type="subcellular location">
    <subcellularLocation>
        <location evidence="1">Membrane</location>
        <topology evidence="1">Multi-pass membrane protein</topology>
    </subcellularLocation>
</comment>